<dbReference type="InterPro" id="IPR015943">
    <property type="entry name" value="WD40/YVTN_repeat-like_dom_sf"/>
</dbReference>
<reference evidence="4 5" key="1">
    <citation type="submission" date="2020-08" db="EMBL/GenBank/DDBJ databases">
        <title>Plant Genome Project.</title>
        <authorList>
            <person name="Zhang R.-G."/>
        </authorList>
    </citation>
    <scope>NUCLEOTIDE SEQUENCE [LARGE SCALE GENOMIC DNA]</scope>
    <source>
        <tissue evidence="4">Rhizome</tissue>
    </source>
</reference>
<protein>
    <submittedName>
        <fullName evidence="4">Uncharacterized protein</fullName>
    </submittedName>
</protein>
<gene>
    <name evidence="4" type="ORF">ZIOFF_043055</name>
</gene>
<dbReference type="GO" id="GO:0003677">
    <property type="term" value="F:DNA binding"/>
    <property type="evidence" value="ECO:0007669"/>
    <property type="project" value="TreeGrafter"/>
</dbReference>
<proteinExistence type="predicted"/>
<evidence type="ECO:0000256" key="3">
    <source>
        <dbReference type="SAM" id="MobiDB-lite"/>
    </source>
</evidence>
<dbReference type="PANTHER" id="PTHR14773:SF0">
    <property type="entry name" value="WD REPEAT-CONTAINING PROTEIN 76"/>
    <property type="match status" value="1"/>
</dbReference>
<feature type="compositionally biased region" description="Basic residues" evidence="3">
    <location>
        <begin position="27"/>
        <end position="38"/>
    </location>
</feature>
<accession>A0A8J5FVV8</accession>
<dbReference type="EMBL" id="JACMSC010000012">
    <property type="protein sequence ID" value="KAG6495261.1"/>
    <property type="molecule type" value="Genomic_DNA"/>
</dbReference>
<keyword evidence="5" id="KW-1185">Reference proteome</keyword>
<feature type="region of interest" description="Disordered" evidence="3">
    <location>
        <begin position="17"/>
        <end position="39"/>
    </location>
</feature>
<dbReference type="InterPro" id="IPR036322">
    <property type="entry name" value="WD40_repeat_dom_sf"/>
</dbReference>
<feature type="compositionally biased region" description="Polar residues" evidence="3">
    <location>
        <begin position="17"/>
        <end position="26"/>
    </location>
</feature>
<sequence length="283" mass="32081">MITSVMIRSKASDLATSLKRSAATQNKPKKVKKSAKKPRVQDTVREELLIGDAFVDGSESSDRNLVGAILSASERASLDVAKEEEVGGLFDPKKDLMIFTCRYDGLIRLMDVEDGTFNIIHSGELKLQAERTRRVSNSWDLHDKRINTIDFNPENPNMMATRIWDLRLMKKHQPDSFKTVQHQSSVHSIFLTWWTPTRYNKGNMKRAINIISADSKTTMSLFSEYMTSIGCRLATHPQTLGKLASATAHGKVFYWTSHKNMMEEEEENGAAQDEAEIKVVLQW</sequence>
<dbReference type="GO" id="GO:0005634">
    <property type="term" value="C:nucleus"/>
    <property type="evidence" value="ECO:0007669"/>
    <property type="project" value="TreeGrafter"/>
</dbReference>
<dbReference type="AlphaFoldDB" id="A0A8J5FVV8"/>
<name>A0A8J5FVV8_ZINOF</name>
<evidence type="ECO:0000256" key="2">
    <source>
        <dbReference type="ARBA" id="ARBA00022737"/>
    </source>
</evidence>
<dbReference type="Gene3D" id="2.130.10.10">
    <property type="entry name" value="YVTN repeat-like/Quinoprotein amine dehydrogenase"/>
    <property type="match status" value="1"/>
</dbReference>
<keyword evidence="1" id="KW-0853">WD repeat</keyword>
<comment type="caution">
    <text evidence="4">The sequence shown here is derived from an EMBL/GenBank/DDBJ whole genome shotgun (WGS) entry which is preliminary data.</text>
</comment>
<dbReference type="Proteomes" id="UP000734854">
    <property type="component" value="Unassembled WGS sequence"/>
</dbReference>
<keyword evidence="2" id="KW-0677">Repeat</keyword>
<organism evidence="4 5">
    <name type="scientific">Zingiber officinale</name>
    <name type="common">Ginger</name>
    <name type="synonym">Amomum zingiber</name>
    <dbReference type="NCBI Taxonomy" id="94328"/>
    <lineage>
        <taxon>Eukaryota</taxon>
        <taxon>Viridiplantae</taxon>
        <taxon>Streptophyta</taxon>
        <taxon>Embryophyta</taxon>
        <taxon>Tracheophyta</taxon>
        <taxon>Spermatophyta</taxon>
        <taxon>Magnoliopsida</taxon>
        <taxon>Liliopsida</taxon>
        <taxon>Zingiberales</taxon>
        <taxon>Zingiberaceae</taxon>
        <taxon>Zingiber</taxon>
    </lineage>
</organism>
<evidence type="ECO:0000313" key="5">
    <source>
        <dbReference type="Proteomes" id="UP000734854"/>
    </source>
</evidence>
<evidence type="ECO:0000256" key="1">
    <source>
        <dbReference type="ARBA" id="ARBA00022574"/>
    </source>
</evidence>
<dbReference type="PANTHER" id="PTHR14773">
    <property type="entry name" value="WD REPEAT-CONTAINING PROTEIN 76"/>
    <property type="match status" value="1"/>
</dbReference>
<dbReference type="SUPFAM" id="SSF50978">
    <property type="entry name" value="WD40 repeat-like"/>
    <property type="match status" value="1"/>
</dbReference>
<dbReference type="InterPro" id="IPR050853">
    <property type="entry name" value="WD_repeat_DNA-damage-binding"/>
</dbReference>
<evidence type="ECO:0000313" key="4">
    <source>
        <dbReference type="EMBL" id="KAG6495261.1"/>
    </source>
</evidence>
<dbReference type="GO" id="GO:2000001">
    <property type="term" value="P:regulation of DNA damage checkpoint"/>
    <property type="evidence" value="ECO:0007669"/>
    <property type="project" value="TreeGrafter"/>
</dbReference>